<keyword evidence="3 6" id="KW-0812">Transmembrane</keyword>
<evidence type="ECO:0000259" key="7">
    <source>
        <dbReference type="PROSITE" id="PS50850"/>
    </source>
</evidence>
<reference evidence="8 9" key="1">
    <citation type="submission" date="2019-01" db="EMBL/GenBank/DDBJ databases">
        <authorList>
            <person name="Sayadi A."/>
        </authorList>
    </citation>
    <scope>NUCLEOTIDE SEQUENCE [LARGE SCALE GENOMIC DNA]</scope>
</reference>
<feature type="transmembrane region" description="Helical" evidence="6">
    <location>
        <begin position="27"/>
        <end position="50"/>
    </location>
</feature>
<dbReference type="Pfam" id="PF07690">
    <property type="entry name" value="MFS_1"/>
    <property type="match status" value="1"/>
</dbReference>
<dbReference type="GO" id="GO:0016020">
    <property type="term" value="C:membrane"/>
    <property type="evidence" value="ECO:0007669"/>
    <property type="project" value="UniProtKB-SubCell"/>
</dbReference>
<evidence type="ECO:0000256" key="3">
    <source>
        <dbReference type="ARBA" id="ARBA00022692"/>
    </source>
</evidence>
<evidence type="ECO:0000256" key="4">
    <source>
        <dbReference type="ARBA" id="ARBA00022989"/>
    </source>
</evidence>
<evidence type="ECO:0000313" key="8">
    <source>
        <dbReference type="EMBL" id="VEN43040.1"/>
    </source>
</evidence>
<evidence type="ECO:0000256" key="6">
    <source>
        <dbReference type="SAM" id="Phobius"/>
    </source>
</evidence>
<dbReference type="InterPro" id="IPR036259">
    <property type="entry name" value="MFS_trans_sf"/>
</dbReference>
<dbReference type="Proteomes" id="UP000410492">
    <property type="component" value="Unassembled WGS sequence"/>
</dbReference>
<proteinExistence type="predicted"/>
<feature type="domain" description="Major facilitator superfamily (MFS) profile" evidence="7">
    <location>
        <begin position="28"/>
        <end position="160"/>
    </location>
</feature>
<keyword evidence="2" id="KW-0813">Transport</keyword>
<dbReference type="SUPFAM" id="SSF103473">
    <property type="entry name" value="MFS general substrate transporter"/>
    <property type="match status" value="1"/>
</dbReference>
<evidence type="ECO:0000256" key="2">
    <source>
        <dbReference type="ARBA" id="ARBA00022448"/>
    </source>
</evidence>
<dbReference type="InterPro" id="IPR020846">
    <property type="entry name" value="MFS_dom"/>
</dbReference>
<dbReference type="EMBL" id="CAACVG010007001">
    <property type="protein sequence ID" value="VEN43040.1"/>
    <property type="molecule type" value="Genomic_DNA"/>
</dbReference>
<feature type="transmembrane region" description="Helical" evidence="6">
    <location>
        <begin position="62"/>
        <end position="82"/>
    </location>
</feature>
<dbReference type="InterPro" id="IPR011701">
    <property type="entry name" value="MFS"/>
</dbReference>
<evidence type="ECO:0000256" key="1">
    <source>
        <dbReference type="ARBA" id="ARBA00004141"/>
    </source>
</evidence>
<dbReference type="OrthoDB" id="6696824at2759"/>
<name>A0A653C7E2_CALMS</name>
<dbReference type="AlphaFoldDB" id="A0A653C7E2"/>
<comment type="subcellular location">
    <subcellularLocation>
        <location evidence="1">Membrane</location>
        <topology evidence="1">Multi-pass membrane protein</topology>
    </subcellularLocation>
</comment>
<keyword evidence="5 6" id="KW-0472">Membrane</keyword>
<feature type="non-terminal residue" evidence="8">
    <location>
        <position position="160"/>
    </location>
</feature>
<dbReference type="GO" id="GO:0022857">
    <property type="term" value="F:transmembrane transporter activity"/>
    <property type="evidence" value="ECO:0007669"/>
    <property type="project" value="InterPro"/>
</dbReference>
<organism evidence="8 9">
    <name type="scientific">Callosobruchus maculatus</name>
    <name type="common">Southern cowpea weevil</name>
    <name type="synonym">Pulse bruchid</name>
    <dbReference type="NCBI Taxonomy" id="64391"/>
    <lineage>
        <taxon>Eukaryota</taxon>
        <taxon>Metazoa</taxon>
        <taxon>Ecdysozoa</taxon>
        <taxon>Arthropoda</taxon>
        <taxon>Hexapoda</taxon>
        <taxon>Insecta</taxon>
        <taxon>Pterygota</taxon>
        <taxon>Neoptera</taxon>
        <taxon>Endopterygota</taxon>
        <taxon>Coleoptera</taxon>
        <taxon>Polyphaga</taxon>
        <taxon>Cucujiformia</taxon>
        <taxon>Chrysomeloidea</taxon>
        <taxon>Chrysomelidae</taxon>
        <taxon>Bruchinae</taxon>
        <taxon>Bruchini</taxon>
        <taxon>Callosobruchus</taxon>
    </lineage>
</organism>
<evidence type="ECO:0000313" key="9">
    <source>
        <dbReference type="Proteomes" id="UP000410492"/>
    </source>
</evidence>
<gene>
    <name evidence="8" type="ORF">CALMAC_LOCUS6325</name>
</gene>
<keyword evidence="4 6" id="KW-1133">Transmembrane helix</keyword>
<dbReference type="Gene3D" id="1.20.1250.20">
    <property type="entry name" value="MFS general substrate transporter like domains"/>
    <property type="match status" value="1"/>
</dbReference>
<evidence type="ECO:0000256" key="5">
    <source>
        <dbReference type="ARBA" id="ARBA00023136"/>
    </source>
</evidence>
<keyword evidence="9" id="KW-1185">Reference proteome</keyword>
<dbReference type="PANTHER" id="PTHR23511:SF5">
    <property type="entry name" value="MAJOR FACILITATOR-TYPE TRANSPORTER HXNZ-RELATED"/>
    <property type="match status" value="1"/>
</dbReference>
<sequence length="160" mass="17760">MQQEEALQVIYFEDALPRTGWGLYYKFMLGMACAASFSQAAALSSVSFAVPLATCEHYITEGIVYAIYISLALGRALGGAVLDCLYDIYGRKHILCYSLLILFISSFAAAFAYNYYVVMIAVFLLGAALECNSSLVKVHLAEVLPKDKRGYYLSMCDCFW</sequence>
<protein>
    <recommendedName>
        <fullName evidence="7">Major facilitator superfamily (MFS) profile domain-containing protein</fullName>
    </recommendedName>
</protein>
<dbReference type="PANTHER" id="PTHR23511">
    <property type="entry name" value="SYNAPTIC VESICLE GLYCOPROTEIN 2"/>
    <property type="match status" value="1"/>
</dbReference>
<dbReference type="PROSITE" id="PS50850">
    <property type="entry name" value="MFS"/>
    <property type="match status" value="1"/>
</dbReference>
<feature type="transmembrane region" description="Helical" evidence="6">
    <location>
        <begin position="94"/>
        <end position="113"/>
    </location>
</feature>
<accession>A0A653C7E2</accession>